<reference evidence="1 2" key="1">
    <citation type="submission" date="2019-12" db="EMBL/GenBank/DDBJ databases">
        <title>Maritimibacter sp. nov. sp. isolated from sea sand.</title>
        <authorList>
            <person name="Kim J."/>
            <person name="Jeong S.E."/>
            <person name="Jung H.S."/>
            <person name="Jeon C.O."/>
        </authorList>
    </citation>
    <scope>NUCLEOTIDE SEQUENCE [LARGE SCALE GENOMIC DNA]</scope>
    <source>
        <strain evidence="1 2">DP07</strain>
    </source>
</reference>
<comment type="caution">
    <text evidence="1">The sequence shown here is derived from an EMBL/GenBank/DDBJ whole genome shotgun (WGS) entry which is preliminary data.</text>
</comment>
<keyword evidence="2" id="KW-1185">Reference proteome</keyword>
<proteinExistence type="predicted"/>
<evidence type="ECO:0000313" key="2">
    <source>
        <dbReference type="Proteomes" id="UP000467322"/>
    </source>
</evidence>
<protein>
    <submittedName>
        <fullName evidence="1">Uncharacterized protein</fullName>
    </submittedName>
</protein>
<gene>
    <name evidence="1" type="ORF">GQE99_11870</name>
</gene>
<organism evidence="1 2">
    <name type="scientific">Maritimibacter harenae</name>
    <dbReference type="NCBI Taxonomy" id="2606218"/>
    <lineage>
        <taxon>Bacteria</taxon>
        <taxon>Pseudomonadati</taxon>
        <taxon>Pseudomonadota</taxon>
        <taxon>Alphaproteobacteria</taxon>
        <taxon>Rhodobacterales</taxon>
        <taxon>Roseobacteraceae</taxon>
        <taxon>Maritimibacter</taxon>
    </lineage>
</organism>
<evidence type="ECO:0000313" key="1">
    <source>
        <dbReference type="EMBL" id="MZR13713.1"/>
    </source>
</evidence>
<sequence>MGNDIRNKGLLLDKADFALPSDCTMEALAESVLEFCHAAFSNEFDNPSLEFYGVVAEGFPEEDACAFHEEPTIWLEKSLGFRGTFLKLAADLGIPEEKASQAIKTGHGDLLEDHLKIEIMRHLDDRNYHDAEALMLHLPGVREIGLPGVLHGGHFDMSGRDVIVDYRVNNYGPGRRILAEIGFNWGQ</sequence>
<dbReference type="Proteomes" id="UP000467322">
    <property type="component" value="Unassembled WGS sequence"/>
</dbReference>
<dbReference type="AlphaFoldDB" id="A0A845M849"/>
<dbReference type="RefSeq" id="WP_161351851.1">
    <property type="nucleotide sequence ID" value="NZ_WTUX01000014.1"/>
</dbReference>
<dbReference type="EMBL" id="WTUX01000014">
    <property type="protein sequence ID" value="MZR13713.1"/>
    <property type="molecule type" value="Genomic_DNA"/>
</dbReference>
<name>A0A845M849_9RHOB</name>
<accession>A0A845M849</accession>